<gene>
    <name evidence="7" type="ORF">QBC46DRAFT_280412</name>
</gene>
<evidence type="ECO:0000259" key="6">
    <source>
        <dbReference type="Pfam" id="PF02770"/>
    </source>
</evidence>
<dbReference type="InterPro" id="IPR052904">
    <property type="entry name" value="Acyl-CoA_dehydrogenase-like"/>
</dbReference>
<evidence type="ECO:0000313" key="7">
    <source>
        <dbReference type="EMBL" id="KAK3944103.1"/>
    </source>
</evidence>
<dbReference type="AlphaFoldDB" id="A0AAN6S8M9"/>
<dbReference type="GO" id="GO:0003995">
    <property type="term" value="F:acyl-CoA dehydrogenase activity"/>
    <property type="evidence" value="ECO:0007669"/>
    <property type="project" value="TreeGrafter"/>
</dbReference>
<dbReference type="InterPro" id="IPR009075">
    <property type="entry name" value="AcylCo_DH/oxidase_C"/>
</dbReference>
<keyword evidence="8" id="KW-1185">Reference proteome</keyword>
<dbReference type="InterPro" id="IPR036250">
    <property type="entry name" value="AcylCo_DH-like_C"/>
</dbReference>
<evidence type="ECO:0000256" key="3">
    <source>
        <dbReference type="ARBA" id="ARBA00022827"/>
    </source>
</evidence>
<feature type="domain" description="Acyl-CoA dehydrogenase/oxidase C-terminal" evidence="5">
    <location>
        <begin position="330"/>
        <end position="510"/>
    </location>
</feature>
<dbReference type="SUPFAM" id="SSF56645">
    <property type="entry name" value="Acyl-CoA dehydrogenase NM domain-like"/>
    <property type="match status" value="1"/>
</dbReference>
<feature type="domain" description="Acyl-CoA oxidase/dehydrogenase middle" evidence="6">
    <location>
        <begin position="203"/>
        <end position="321"/>
    </location>
</feature>
<reference evidence="8" key="1">
    <citation type="journal article" date="2023" name="Mol. Phylogenet. Evol.">
        <title>Genome-scale phylogeny and comparative genomics of the fungal order Sordariales.</title>
        <authorList>
            <person name="Hensen N."/>
            <person name="Bonometti L."/>
            <person name="Westerberg I."/>
            <person name="Brannstrom I.O."/>
            <person name="Guillou S."/>
            <person name="Cros-Aarteil S."/>
            <person name="Calhoun S."/>
            <person name="Haridas S."/>
            <person name="Kuo A."/>
            <person name="Mondo S."/>
            <person name="Pangilinan J."/>
            <person name="Riley R."/>
            <person name="LaButti K."/>
            <person name="Andreopoulos B."/>
            <person name="Lipzen A."/>
            <person name="Chen C."/>
            <person name="Yan M."/>
            <person name="Daum C."/>
            <person name="Ng V."/>
            <person name="Clum A."/>
            <person name="Steindorff A."/>
            <person name="Ohm R.A."/>
            <person name="Martin F."/>
            <person name="Silar P."/>
            <person name="Natvig D.O."/>
            <person name="Lalanne C."/>
            <person name="Gautier V."/>
            <person name="Ament-Velasquez S.L."/>
            <person name="Kruys A."/>
            <person name="Hutchinson M.I."/>
            <person name="Powell A.J."/>
            <person name="Barry K."/>
            <person name="Miller A.N."/>
            <person name="Grigoriev I.V."/>
            <person name="Debuchy R."/>
            <person name="Gladieux P."/>
            <person name="Hiltunen Thoren M."/>
            <person name="Johannesson H."/>
        </authorList>
    </citation>
    <scope>NUCLEOTIDE SEQUENCE [LARGE SCALE GENOMIC DNA]</scope>
    <source>
        <strain evidence="8">CBS 340.73</strain>
    </source>
</reference>
<dbReference type="Pfam" id="PF00441">
    <property type="entry name" value="Acyl-CoA_dh_1"/>
    <property type="match status" value="1"/>
</dbReference>
<comment type="similarity">
    <text evidence="1 4">Belongs to the acyl-CoA dehydrogenase family.</text>
</comment>
<evidence type="ECO:0000313" key="8">
    <source>
        <dbReference type="Proteomes" id="UP001303473"/>
    </source>
</evidence>
<keyword evidence="2 4" id="KW-0285">Flavoprotein</keyword>
<evidence type="ECO:0000259" key="5">
    <source>
        <dbReference type="Pfam" id="PF00441"/>
    </source>
</evidence>
<dbReference type="Pfam" id="PF02770">
    <property type="entry name" value="Acyl-CoA_dh_M"/>
    <property type="match status" value="1"/>
</dbReference>
<dbReference type="Gene3D" id="1.20.140.10">
    <property type="entry name" value="Butyryl-CoA Dehydrogenase, subunit A, domain 3"/>
    <property type="match status" value="1"/>
</dbReference>
<evidence type="ECO:0000256" key="4">
    <source>
        <dbReference type="RuleBase" id="RU362125"/>
    </source>
</evidence>
<proteinExistence type="inferred from homology"/>
<protein>
    <recommendedName>
        <fullName evidence="9">Acyl-CoA dehydrogenase</fullName>
    </recommendedName>
</protein>
<dbReference type="Gene3D" id="2.40.110.20">
    <property type="match status" value="1"/>
</dbReference>
<dbReference type="SUPFAM" id="SSF47203">
    <property type="entry name" value="Acyl-CoA dehydrogenase C-terminal domain-like"/>
    <property type="match status" value="1"/>
</dbReference>
<comment type="caution">
    <text evidence="7">The sequence shown here is derived from an EMBL/GenBank/DDBJ whole genome shotgun (WGS) entry which is preliminary data.</text>
</comment>
<keyword evidence="4" id="KW-0560">Oxidoreductase</keyword>
<organism evidence="7 8">
    <name type="scientific">Diplogelasinospora grovesii</name>
    <dbReference type="NCBI Taxonomy" id="303347"/>
    <lineage>
        <taxon>Eukaryota</taxon>
        <taxon>Fungi</taxon>
        <taxon>Dikarya</taxon>
        <taxon>Ascomycota</taxon>
        <taxon>Pezizomycotina</taxon>
        <taxon>Sordariomycetes</taxon>
        <taxon>Sordariomycetidae</taxon>
        <taxon>Sordariales</taxon>
        <taxon>Diplogelasinosporaceae</taxon>
        <taxon>Diplogelasinospora</taxon>
    </lineage>
</organism>
<dbReference type="PANTHER" id="PTHR42707">
    <property type="entry name" value="ACYL-COA DEHYDROGENASE"/>
    <property type="match status" value="1"/>
</dbReference>
<name>A0AAN6S8M9_9PEZI</name>
<comment type="cofactor">
    <cofactor evidence="4">
        <name>FAD</name>
        <dbReference type="ChEBI" id="CHEBI:57692"/>
    </cofactor>
</comment>
<sequence length="647" mass="70431">MMNDGKKMEPSSSNTGFFQPLPTLANQWLDDVSLQRVSRVFLPPSILSSVSPGLRKFGEEVLDQQIFDWVTDAERNLPYLRGNGRDAFGRPLKSTGSELVTTEGWRKLQECGFRNGVIATGYDTGLGEYARVVQFLRLHLWEASCANTTCPGAMQDGAARLLQLHLTSPGLLNPLDTVQRRVFQNAFDHLTSRDPTEGWTSGQWMTERTGGSDVSLTETIATFDPCPPPDSTPLADTEEGIPLGPWSISGFKWFSSATDSQMAILLARTAPDKGVSAFYAPMRKGTRGGKGGELNGVIIQRLKNKLGTQSLPTAELELKNMRGWLIGEEGKGIQEIATVLNITRVHSAVASMGYLGRGLGIAKAYALVREVGVGRGRRARLCEHPLHMRTLANITVEYHGLMLLTFFTLSILGVDEHPQGGATEGNKGALGVPKERVGPLLRVLSSLHKAYVCETAIPLVYGCMQALGGVGYLLNSESEQMNVARLFRDACVLAIWEGTTDVLASDTLRALKKKESLEAVDWFVKHSLSGAAGKLSKEMGDGAEKVSSEWGALRTRLKTEKAETLLPEARQLVFRIAEILITSLYLIDMGSNPGREIEAMCLRYMVKRGLVGQGVSSGVETEGLEMDAAIVYGSTQTTFMKQGGSKL</sequence>
<dbReference type="InterPro" id="IPR009100">
    <property type="entry name" value="AcylCoA_DH/oxidase_NM_dom_sf"/>
</dbReference>
<dbReference type="Proteomes" id="UP001303473">
    <property type="component" value="Unassembled WGS sequence"/>
</dbReference>
<dbReference type="PANTHER" id="PTHR42707:SF2">
    <property type="entry name" value="ACD11 DEHYDROGENASE"/>
    <property type="match status" value="1"/>
</dbReference>
<evidence type="ECO:0000256" key="2">
    <source>
        <dbReference type="ARBA" id="ARBA00022630"/>
    </source>
</evidence>
<accession>A0AAN6S8M9</accession>
<keyword evidence="3 4" id="KW-0274">FAD</keyword>
<evidence type="ECO:0000256" key="1">
    <source>
        <dbReference type="ARBA" id="ARBA00009347"/>
    </source>
</evidence>
<evidence type="ECO:0008006" key="9">
    <source>
        <dbReference type="Google" id="ProtNLM"/>
    </source>
</evidence>
<dbReference type="EMBL" id="MU853761">
    <property type="protein sequence ID" value="KAK3944103.1"/>
    <property type="molecule type" value="Genomic_DNA"/>
</dbReference>
<dbReference type="InterPro" id="IPR006091">
    <property type="entry name" value="Acyl-CoA_Oxase/DH_mid-dom"/>
</dbReference>